<dbReference type="WBParaSite" id="TCNE_0001454601-mRNA-1">
    <property type="protein sequence ID" value="TCNE_0001454601-mRNA-1"/>
    <property type="gene ID" value="TCNE_0001454601"/>
</dbReference>
<name>A0A183V1C6_TOXCA</name>
<dbReference type="AlphaFoldDB" id="A0A183V1C6"/>
<evidence type="ECO:0000313" key="2">
    <source>
        <dbReference type="Proteomes" id="UP000050794"/>
    </source>
</evidence>
<gene>
    <name evidence="1" type="ORF">TCNE_LOCUS14548</name>
</gene>
<dbReference type="EMBL" id="UYWY01022315">
    <property type="protein sequence ID" value="VDM45869.1"/>
    <property type="molecule type" value="Genomic_DNA"/>
</dbReference>
<reference evidence="3" key="1">
    <citation type="submission" date="2016-06" db="UniProtKB">
        <authorList>
            <consortium name="WormBaseParasite"/>
        </authorList>
    </citation>
    <scope>IDENTIFICATION</scope>
</reference>
<dbReference type="Proteomes" id="UP000050794">
    <property type="component" value="Unassembled WGS sequence"/>
</dbReference>
<evidence type="ECO:0000313" key="1">
    <source>
        <dbReference type="EMBL" id="VDM45869.1"/>
    </source>
</evidence>
<evidence type="ECO:0000313" key="3">
    <source>
        <dbReference type="WBParaSite" id="TCNE_0001454601-mRNA-1"/>
    </source>
</evidence>
<proteinExistence type="predicted"/>
<reference evidence="1 2" key="2">
    <citation type="submission" date="2018-11" db="EMBL/GenBank/DDBJ databases">
        <authorList>
            <consortium name="Pathogen Informatics"/>
        </authorList>
    </citation>
    <scope>NUCLEOTIDE SEQUENCE [LARGE SCALE GENOMIC DNA]</scope>
</reference>
<organism evidence="2 3">
    <name type="scientific">Toxocara canis</name>
    <name type="common">Canine roundworm</name>
    <dbReference type="NCBI Taxonomy" id="6265"/>
    <lineage>
        <taxon>Eukaryota</taxon>
        <taxon>Metazoa</taxon>
        <taxon>Ecdysozoa</taxon>
        <taxon>Nematoda</taxon>
        <taxon>Chromadorea</taxon>
        <taxon>Rhabditida</taxon>
        <taxon>Spirurina</taxon>
        <taxon>Ascaridomorpha</taxon>
        <taxon>Ascaridoidea</taxon>
        <taxon>Toxocaridae</taxon>
        <taxon>Toxocara</taxon>
    </lineage>
</organism>
<protein>
    <submittedName>
        <fullName evidence="3">MSP domain-containing protein</fullName>
    </submittedName>
</protein>
<keyword evidence="2" id="KW-1185">Reference proteome</keyword>
<sequence length="79" mass="9262">MAPREHDSVMFVVAQYDDTVAEKKRKRSLMIVGVDEKVNFPAQEHATVDNITTRWMHLGCANCRRYTNQRFQFGCIDQR</sequence>
<accession>A0A183V1C6</accession>